<protein>
    <submittedName>
        <fullName evidence="1">Uncharacterized protein</fullName>
    </submittedName>
</protein>
<keyword evidence="2" id="KW-1185">Reference proteome</keyword>
<dbReference type="KEGG" id="adp:NCTC12871_01619"/>
<evidence type="ECO:0000313" key="2">
    <source>
        <dbReference type="Proteomes" id="UP000279799"/>
    </source>
</evidence>
<gene>
    <name evidence="1" type="ORF">NCTC12871_01619</name>
</gene>
<dbReference type="RefSeq" id="WP_172594241.1">
    <property type="nucleotide sequence ID" value="NZ_LR134510.1"/>
</dbReference>
<organism evidence="1 2">
    <name type="scientific">Actinobacillus delphinicola</name>
    <dbReference type="NCBI Taxonomy" id="51161"/>
    <lineage>
        <taxon>Bacteria</taxon>
        <taxon>Pseudomonadati</taxon>
        <taxon>Pseudomonadota</taxon>
        <taxon>Gammaproteobacteria</taxon>
        <taxon>Pasteurellales</taxon>
        <taxon>Pasteurellaceae</taxon>
        <taxon>Actinobacillus</taxon>
    </lineage>
</organism>
<dbReference type="Proteomes" id="UP000279799">
    <property type="component" value="Chromosome"/>
</dbReference>
<proteinExistence type="predicted"/>
<sequence length="49" mass="6105">MRDTIQDEKFFENRINETEDFISKWKTYLSEDREKKHGMELTRASQYCR</sequence>
<name>A0A448TW04_9PAST</name>
<accession>A0A448TW04</accession>
<dbReference type="EMBL" id="LR134510">
    <property type="protein sequence ID" value="VEJ10111.1"/>
    <property type="molecule type" value="Genomic_DNA"/>
</dbReference>
<reference evidence="1 2" key="1">
    <citation type="submission" date="2018-12" db="EMBL/GenBank/DDBJ databases">
        <authorList>
            <consortium name="Pathogen Informatics"/>
        </authorList>
    </citation>
    <scope>NUCLEOTIDE SEQUENCE [LARGE SCALE GENOMIC DNA]</scope>
    <source>
        <strain evidence="1 2">NCTC12871</strain>
    </source>
</reference>
<evidence type="ECO:0000313" key="1">
    <source>
        <dbReference type="EMBL" id="VEJ10111.1"/>
    </source>
</evidence>
<dbReference type="AlphaFoldDB" id="A0A448TW04"/>